<organism evidence="2 3">
    <name type="scientific">Pyramidobacter piscolens W5455</name>
    <dbReference type="NCBI Taxonomy" id="352165"/>
    <lineage>
        <taxon>Bacteria</taxon>
        <taxon>Thermotogati</taxon>
        <taxon>Synergistota</taxon>
        <taxon>Synergistia</taxon>
        <taxon>Synergistales</taxon>
        <taxon>Dethiosulfovibrionaceae</taxon>
        <taxon>Pyramidobacter</taxon>
    </lineage>
</organism>
<feature type="region of interest" description="Disordered" evidence="1">
    <location>
        <begin position="1"/>
        <end position="25"/>
    </location>
</feature>
<dbReference type="Proteomes" id="UP000006462">
    <property type="component" value="Unassembled WGS sequence"/>
</dbReference>
<sequence length="38" mass="4441">MTLRDPVMPKVSFQKAAPRSPFARKARRDLLPFRAEQQ</sequence>
<gene>
    <name evidence="2" type="ORF">HMPREF7215_2109</name>
</gene>
<evidence type="ECO:0000313" key="2">
    <source>
        <dbReference type="EMBL" id="EFB90473.1"/>
    </source>
</evidence>
<evidence type="ECO:0000313" key="3">
    <source>
        <dbReference type="Proteomes" id="UP000006462"/>
    </source>
</evidence>
<accession>A0ABP2HT29</accession>
<keyword evidence="3" id="KW-1185">Reference proteome</keyword>
<comment type="caution">
    <text evidence="2">The sequence shown here is derived from an EMBL/GenBank/DDBJ whole genome shotgun (WGS) entry which is preliminary data.</text>
</comment>
<dbReference type="EMBL" id="ADFP01000079">
    <property type="protein sequence ID" value="EFB90473.1"/>
    <property type="molecule type" value="Genomic_DNA"/>
</dbReference>
<evidence type="ECO:0000256" key="1">
    <source>
        <dbReference type="SAM" id="MobiDB-lite"/>
    </source>
</evidence>
<reference evidence="2 3" key="1">
    <citation type="submission" date="2009-12" db="EMBL/GenBank/DDBJ databases">
        <authorList>
            <person name="Shrivastava S."/>
            <person name="Madupu R."/>
            <person name="Durkin A.S."/>
            <person name="Torralba M."/>
            <person name="Methe B."/>
            <person name="Sutton G.G."/>
            <person name="Strausberg R.L."/>
            <person name="Nelson K.E."/>
        </authorList>
    </citation>
    <scope>NUCLEOTIDE SEQUENCE [LARGE SCALE GENOMIC DNA]</scope>
    <source>
        <strain evidence="2 3">W5455</strain>
    </source>
</reference>
<proteinExistence type="predicted"/>
<name>A0ABP2HT29_9BACT</name>
<protein>
    <submittedName>
        <fullName evidence="2">Uncharacterized protein</fullName>
    </submittedName>
</protein>